<dbReference type="SUPFAM" id="SSF158472">
    <property type="entry name" value="HAMP domain-like"/>
    <property type="match status" value="1"/>
</dbReference>
<name>A0ABW3UHI5_9BACL</name>
<evidence type="ECO:0000256" key="2">
    <source>
        <dbReference type="ARBA" id="ARBA00022475"/>
    </source>
</evidence>
<comment type="subcellular location">
    <subcellularLocation>
        <location evidence="1">Cell membrane</location>
        <topology evidence="1">Multi-pass membrane protein</topology>
    </subcellularLocation>
</comment>
<evidence type="ECO:0000256" key="1">
    <source>
        <dbReference type="ARBA" id="ARBA00004651"/>
    </source>
</evidence>
<dbReference type="SMART" id="SM00304">
    <property type="entry name" value="HAMP"/>
    <property type="match status" value="1"/>
</dbReference>
<evidence type="ECO:0000313" key="10">
    <source>
        <dbReference type="Proteomes" id="UP001597180"/>
    </source>
</evidence>
<dbReference type="InterPro" id="IPR010559">
    <property type="entry name" value="Sig_transdc_His_kin_internal"/>
</dbReference>
<keyword evidence="7" id="KW-0812">Transmembrane</keyword>
<dbReference type="InterPro" id="IPR003594">
    <property type="entry name" value="HATPase_dom"/>
</dbReference>
<dbReference type="PANTHER" id="PTHR34220:SF9">
    <property type="entry name" value="SIGNAL TRANSDUCTION HISTIDINE KINASE INTERNAL REGION DOMAIN-CONTAINING PROTEIN"/>
    <property type="match status" value="1"/>
</dbReference>
<dbReference type="GO" id="GO:0004673">
    <property type="term" value="F:protein histidine kinase activity"/>
    <property type="evidence" value="ECO:0007669"/>
    <property type="project" value="UniProtKB-EC"/>
</dbReference>
<accession>A0ABW3UHI5</accession>
<organism evidence="9 10">
    <name type="scientific">Paenibacillus vulneris</name>
    <dbReference type="NCBI Taxonomy" id="1133364"/>
    <lineage>
        <taxon>Bacteria</taxon>
        <taxon>Bacillati</taxon>
        <taxon>Bacillota</taxon>
        <taxon>Bacilli</taxon>
        <taxon>Bacillales</taxon>
        <taxon>Paenibacillaceae</taxon>
        <taxon>Paenibacillus</taxon>
    </lineage>
</organism>
<evidence type="ECO:0000256" key="5">
    <source>
        <dbReference type="ARBA" id="ARBA00022777"/>
    </source>
</evidence>
<sequence>MLRLFLNNVKLRNKLLLMYFFSVFIPIVLTNVIFYYVTTNNVKNQKTRDAVTAMEQTKSEIRNFIDEAVGITYLFYTDTVFNQMLDEDYSSNSEYIEAYQSYIRPSFYRVWQANKSVKEVQLFVDNPTILTSSNIDHISQELQKTDWYITLFQTKVPYPLVYKSGNTLSLLQRLDNYAYYSNYLKLLKVELNMQTMQELLQHSAFEGKLYLVDPQGRIAYSNDGSVDWANSNISMASLSFPDQRVLTFRSDYQNINYLNGWSLRGVMNEVSMLEEVRKSGSFVIILACLNFLVPSIILVFIARSLHVRLIRILKHMKKVKNQNFETIPDEESRDEIGQLIGEFNRMTLQIQSLIEDVYIADIQKKNSELKQRQAQLHALHSQINPHFLFNALETIRMRSLMKSEKETARIIQNMAKMLRRSIAWGRDWVTVREEMELALCFLEIQKYRFGDRLEYRLNVQEEAYGSLIPKMSFLPFIENASIHGVEKSPESGLICIDLYLEEEVLVFRLSDNGMGIPKEKYAELMEYLHEKDSFGEHVGIKNVYTRLQMCYGDSFDFRLQSEENFGTIVEIRLPSGDPGT</sequence>
<feature type="domain" description="HAMP" evidence="8">
    <location>
        <begin position="303"/>
        <end position="355"/>
    </location>
</feature>
<evidence type="ECO:0000256" key="6">
    <source>
        <dbReference type="ARBA" id="ARBA00023136"/>
    </source>
</evidence>
<evidence type="ECO:0000256" key="3">
    <source>
        <dbReference type="ARBA" id="ARBA00022553"/>
    </source>
</evidence>
<dbReference type="CDD" id="cd06225">
    <property type="entry name" value="HAMP"/>
    <property type="match status" value="1"/>
</dbReference>
<protein>
    <submittedName>
        <fullName evidence="9">Sensor histidine kinase</fullName>
        <ecNumber evidence="9">2.7.13.3</ecNumber>
    </submittedName>
</protein>
<dbReference type="Proteomes" id="UP001597180">
    <property type="component" value="Unassembled WGS sequence"/>
</dbReference>
<keyword evidence="6 7" id="KW-0472">Membrane</keyword>
<keyword evidence="2" id="KW-1003">Cell membrane</keyword>
<keyword evidence="5 9" id="KW-0418">Kinase</keyword>
<keyword evidence="10" id="KW-1185">Reference proteome</keyword>
<dbReference type="Pfam" id="PF02518">
    <property type="entry name" value="HATPase_c"/>
    <property type="match status" value="1"/>
</dbReference>
<keyword evidence="3" id="KW-0597">Phosphoprotein</keyword>
<gene>
    <name evidence="9" type="ORF">ACFQ4B_07920</name>
</gene>
<dbReference type="EMBL" id="JBHTLU010000013">
    <property type="protein sequence ID" value="MFD1220041.1"/>
    <property type="molecule type" value="Genomic_DNA"/>
</dbReference>
<dbReference type="Pfam" id="PF00672">
    <property type="entry name" value="HAMP"/>
    <property type="match status" value="1"/>
</dbReference>
<evidence type="ECO:0000313" key="9">
    <source>
        <dbReference type="EMBL" id="MFD1220041.1"/>
    </source>
</evidence>
<feature type="transmembrane region" description="Helical" evidence="7">
    <location>
        <begin position="16"/>
        <end position="37"/>
    </location>
</feature>
<feature type="transmembrane region" description="Helical" evidence="7">
    <location>
        <begin position="282"/>
        <end position="302"/>
    </location>
</feature>
<dbReference type="PANTHER" id="PTHR34220">
    <property type="entry name" value="SENSOR HISTIDINE KINASE YPDA"/>
    <property type="match status" value="1"/>
</dbReference>
<reference evidence="10" key="1">
    <citation type="journal article" date="2019" name="Int. J. Syst. Evol. Microbiol.">
        <title>The Global Catalogue of Microorganisms (GCM) 10K type strain sequencing project: providing services to taxonomists for standard genome sequencing and annotation.</title>
        <authorList>
            <consortium name="The Broad Institute Genomics Platform"/>
            <consortium name="The Broad Institute Genome Sequencing Center for Infectious Disease"/>
            <person name="Wu L."/>
            <person name="Ma J."/>
        </authorList>
    </citation>
    <scope>NUCLEOTIDE SEQUENCE [LARGE SCALE GENOMIC DNA]</scope>
    <source>
        <strain evidence="10">CCUG 53270</strain>
    </source>
</reference>
<dbReference type="InterPro" id="IPR050640">
    <property type="entry name" value="Bact_2-comp_sensor_kinase"/>
</dbReference>
<dbReference type="Gene3D" id="6.10.340.10">
    <property type="match status" value="1"/>
</dbReference>
<evidence type="ECO:0000259" key="8">
    <source>
        <dbReference type="PROSITE" id="PS50885"/>
    </source>
</evidence>
<dbReference type="PROSITE" id="PS50885">
    <property type="entry name" value="HAMP"/>
    <property type="match status" value="1"/>
</dbReference>
<comment type="caution">
    <text evidence="9">The sequence shown here is derived from an EMBL/GenBank/DDBJ whole genome shotgun (WGS) entry which is preliminary data.</text>
</comment>
<proteinExistence type="predicted"/>
<keyword evidence="4 9" id="KW-0808">Transferase</keyword>
<evidence type="ECO:0000256" key="7">
    <source>
        <dbReference type="SAM" id="Phobius"/>
    </source>
</evidence>
<dbReference type="Gene3D" id="3.30.565.10">
    <property type="entry name" value="Histidine kinase-like ATPase, C-terminal domain"/>
    <property type="match status" value="1"/>
</dbReference>
<dbReference type="Pfam" id="PF06580">
    <property type="entry name" value="His_kinase"/>
    <property type="match status" value="1"/>
</dbReference>
<dbReference type="RefSeq" id="WP_345586822.1">
    <property type="nucleotide sequence ID" value="NZ_BAABJG010000006.1"/>
</dbReference>
<keyword evidence="7" id="KW-1133">Transmembrane helix</keyword>
<evidence type="ECO:0000256" key="4">
    <source>
        <dbReference type="ARBA" id="ARBA00022679"/>
    </source>
</evidence>
<dbReference type="InterPro" id="IPR003660">
    <property type="entry name" value="HAMP_dom"/>
</dbReference>
<dbReference type="EC" id="2.7.13.3" evidence="9"/>
<dbReference type="SUPFAM" id="SSF55874">
    <property type="entry name" value="ATPase domain of HSP90 chaperone/DNA topoisomerase II/histidine kinase"/>
    <property type="match status" value="1"/>
</dbReference>
<dbReference type="InterPro" id="IPR036890">
    <property type="entry name" value="HATPase_C_sf"/>
</dbReference>